<feature type="compositionally biased region" description="Basic and acidic residues" evidence="1">
    <location>
        <begin position="19"/>
        <end position="33"/>
    </location>
</feature>
<evidence type="ECO:0000256" key="1">
    <source>
        <dbReference type="SAM" id="MobiDB-lite"/>
    </source>
</evidence>
<organism evidence="2 3">
    <name type="scientific">Xenotaenia resolanae</name>
    <dbReference type="NCBI Taxonomy" id="208358"/>
    <lineage>
        <taxon>Eukaryota</taxon>
        <taxon>Metazoa</taxon>
        <taxon>Chordata</taxon>
        <taxon>Craniata</taxon>
        <taxon>Vertebrata</taxon>
        <taxon>Euteleostomi</taxon>
        <taxon>Actinopterygii</taxon>
        <taxon>Neopterygii</taxon>
        <taxon>Teleostei</taxon>
        <taxon>Neoteleostei</taxon>
        <taxon>Acanthomorphata</taxon>
        <taxon>Ovalentaria</taxon>
        <taxon>Atherinomorphae</taxon>
        <taxon>Cyprinodontiformes</taxon>
        <taxon>Goodeidae</taxon>
        <taxon>Xenotaenia</taxon>
    </lineage>
</organism>
<proteinExistence type="predicted"/>
<accession>A0ABV0WB24</accession>
<dbReference type="EMBL" id="JAHRIM010040648">
    <property type="protein sequence ID" value="MEQ2266755.1"/>
    <property type="molecule type" value="Genomic_DNA"/>
</dbReference>
<keyword evidence="3" id="KW-1185">Reference proteome</keyword>
<reference evidence="2 3" key="1">
    <citation type="submission" date="2021-06" db="EMBL/GenBank/DDBJ databases">
        <authorList>
            <person name="Palmer J.M."/>
        </authorList>
    </citation>
    <scope>NUCLEOTIDE SEQUENCE [LARGE SCALE GENOMIC DNA]</scope>
    <source>
        <strain evidence="2 3">XR_2019</strain>
        <tissue evidence="2">Muscle</tissue>
    </source>
</reference>
<comment type="caution">
    <text evidence="2">The sequence shown here is derived from an EMBL/GenBank/DDBJ whole genome shotgun (WGS) entry which is preliminary data.</text>
</comment>
<feature type="region of interest" description="Disordered" evidence="1">
    <location>
        <begin position="1"/>
        <end position="42"/>
    </location>
</feature>
<evidence type="ECO:0000313" key="2">
    <source>
        <dbReference type="EMBL" id="MEQ2266755.1"/>
    </source>
</evidence>
<name>A0ABV0WB24_9TELE</name>
<gene>
    <name evidence="2" type="ORF">XENORESO_017644</name>
</gene>
<evidence type="ECO:0000313" key="3">
    <source>
        <dbReference type="Proteomes" id="UP001444071"/>
    </source>
</evidence>
<protein>
    <submittedName>
        <fullName evidence="2">Uncharacterized protein</fullName>
    </submittedName>
</protein>
<sequence>MPPDEMDHLSSNLPSDGRAPPKVEPGRPTEEAHFSCLQPGSDSFSQGPYLRTIGEGCNIPGEAVNPKLHLSAQLLLYMTDWINILIRGAENHLSISCSTLPSLRNSTRNLLSTDGIRSSPPSDFLMR</sequence>
<dbReference type="Proteomes" id="UP001444071">
    <property type="component" value="Unassembled WGS sequence"/>
</dbReference>